<feature type="transmembrane region" description="Helical" evidence="1">
    <location>
        <begin position="20"/>
        <end position="37"/>
    </location>
</feature>
<dbReference type="InterPro" id="IPR021354">
    <property type="entry name" value="DUF2975"/>
</dbReference>
<dbReference type="Pfam" id="PF11188">
    <property type="entry name" value="DUF2975"/>
    <property type="match status" value="1"/>
</dbReference>
<sequence length="177" mass="19568">MDQQVERITQLGARLRTVTTILMIAVPVVLALAWALVNHLPYFIAQLPVPVKGYLPWGTRALAFVASMLPGGVAIYALSRLRRLFGLYAKGVIFQAANVECFRQLGYALFAWAGAGFLFKPIAGIILTFHWTPGTRLLVLGLDSQDVVALFMGLVVITVAWVMDQGRKLNEEHELFV</sequence>
<dbReference type="RefSeq" id="WP_338601556.1">
    <property type="nucleotide sequence ID" value="NZ_AP028679.1"/>
</dbReference>
<evidence type="ECO:0008006" key="4">
    <source>
        <dbReference type="Google" id="ProtNLM"/>
    </source>
</evidence>
<evidence type="ECO:0000256" key="1">
    <source>
        <dbReference type="SAM" id="Phobius"/>
    </source>
</evidence>
<dbReference type="KEGG" id="dmp:FAK_32080"/>
<reference evidence="3" key="1">
    <citation type="journal article" date="2023" name="Arch. Microbiol.">
        <title>Desulfoferula mesophilus gen. nov. sp. nov., a mesophilic sulfate-reducing bacterium isolated from a brackish lake sediment.</title>
        <authorList>
            <person name="Watanabe T."/>
            <person name="Yabe T."/>
            <person name="Tsuji J.M."/>
            <person name="Fukui M."/>
        </authorList>
    </citation>
    <scope>NUCLEOTIDE SEQUENCE [LARGE SCALE GENOMIC DNA]</scope>
    <source>
        <strain evidence="3">12FAK</strain>
    </source>
</reference>
<accession>A0AAU9F325</accession>
<keyword evidence="1" id="KW-0812">Transmembrane</keyword>
<protein>
    <recommendedName>
        <fullName evidence="4">DUF2975 domain-containing protein</fullName>
    </recommendedName>
</protein>
<dbReference type="AlphaFoldDB" id="A0AAU9F325"/>
<proteinExistence type="predicted"/>
<organism evidence="2 3">
    <name type="scientific">Desulfoferula mesophila</name>
    <dbReference type="NCBI Taxonomy" id="3058419"/>
    <lineage>
        <taxon>Bacteria</taxon>
        <taxon>Pseudomonadati</taxon>
        <taxon>Thermodesulfobacteriota</taxon>
        <taxon>Desulfarculia</taxon>
        <taxon>Desulfarculales</taxon>
        <taxon>Desulfarculaceae</taxon>
        <taxon>Desulfoferula</taxon>
    </lineage>
</organism>
<gene>
    <name evidence="2" type="ORF">FAK_32080</name>
</gene>
<evidence type="ECO:0000313" key="2">
    <source>
        <dbReference type="EMBL" id="BEQ16142.1"/>
    </source>
</evidence>
<feature type="transmembrane region" description="Helical" evidence="1">
    <location>
        <begin position="57"/>
        <end position="78"/>
    </location>
</feature>
<keyword evidence="1" id="KW-1133">Transmembrane helix</keyword>
<name>A0AAU9F325_9BACT</name>
<keyword evidence="1" id="KW-0472">Membrane</keyword>
<evidence type="ECO:0000313" key="3">
    <source>
        <dbReference type="Proteomes" id="UP001366166"/>
    </source>
</evidence>
<feature type="transmembrane region" description="Helical" evidence="1">
    <location>
        <begin position="105"/>
        <end position="127"/>
    </location>
</feature>
<dbReference type="Proteomes" id="UP001366166">
    <property type="component" value="Chromosome"/>
</dbReference>
<keyword evidence="3" id="KW-1185">Reference proteome</keyword>
<dbReference type="EMBL" id="AP028679">
    <property type="protein sequence ID" value="BEQ16142.1"/>
    <property type="molecule type" value="Genomic_DNA"/>
</dbReference>
<feature type="transmembrane region" description="Helical" evidence="1">
    <location>
        <begin position="147"/>
        <end position="163"/>
    </location>
</feature>